<gene>
    <name evidence="1" type="ORF">SAMN02745206_03325</name>
</gene>
<dbReference type="EMBL" id="FQVB01000044">
    <property type="protein sequence ID" value="SHG13536.1"/>
    <property type="molecule type" value="Genomic_DNA"/>
</dbReference>
<name>A0A1M5HC62_9BACT</name>
<evidence type="ECO:0000313" key="1">
    <source>
        <dbReference type="EMBL" id="SHG13536.1"/>
    </source>
</evidence>
<dbReference type="STRING" id="1121391.SAMN02745206_03325"/>
<accession>A0A1M5HC62</accession>
<dbReference type="NCBIfam" id="NF033874">
    <property type="entry name" value="SidJ_rel_pseudo"/>
    <property type="match status" value="1"/>
</dbReference>
<dbReference type="OrthoDB" id="5410372at2"/>
<organism evidence="1 2">
    <name type="scientific">Desulfacinum infernum DSM 9756</name>
    <dbReference type="NCBI Taxonomy" id="1121391"/>
    <lineage>
        <taxon>Bacteria</taxon>
        <taxon>Pseudomonadati</taxon>
        <taxon>Thermodesulfobacteriota</taxon>
        <taxon>Syntrophobacteria</taxon>
        <taxon>Syntrophobacterales</taxon>
        <taxon>Syntrophobacteraceae</taxon>
        <taxon>Desulfacinum</taxon>
    </lineage>
</organism>
<proteinExistence type="predicted"/>
<protein>
    <submittedName>
        <fullName evidence="1">Uncharacterized protein</fullName>
    </submittedName>
</protein>
<evidence type="ECO:0000313" key="2">
    <source>
        <dbReference type="Proteomes" id="UP000184076"/>
    </source>
</evidence>
<sequence length="557" mass="63014">MSRQGREPTGFRPWGRIKDEMRRLPSDFAGAYLKVQELNRFLLENPGSADHEAVRLVRRFLTHRPYLRQRQALFFCKEAATGLRLIMENCPGRDVVEHARRVLESLALEGEEPCQRASSEVLGGLPLALSPPDMPLGDLSEALPISLPELLKRLADLAASRERGPAALSRPQGWLSRGRSLILDRGADAGILVVKTASEEQGAKLLLREIGWMRFLWRWEDTRLGRLGGIPLPLKLDGRWLFRLTKRRPSDVSGPGKAEWAVAFRAPRGYFCYPNQPCGGRLPSKAVFLETLCRNALYLGRLASRGVVHTAPIPLFHNRVQQHRRNDGGVYRWPRGGRLDRWLESCDFPNFGRSGIRDLEHLEPAGASGVSLYEQVGMHLLSFLLVTGSYFRNRDPGRRGLQADGSPVDARHLFDRAFLTKAVRSVFEKYYEGFTEGLPAPEPGWDLEHLARRMIEEMGVDRHMEEILRVPDQEQMTDEEFIRFLTDRGFPSDEAGRYRRGREEIVLRTGPHLGAFNDRISLPEMIRFVGAASALCISGRYFHQRRGFAGEALPAPA</sequence>
<keyword evidence="2" id="KW-1185">Reference proteome</keyword>
<dbReference type="AlphaFoldDB" id="A0A1M5HC62"/>
<dbReference type="RefSeq" id="WP_073041498.1">
    <property type="nucleotide sequence ID" value="NZ_FQVB01000044.1"/>
</dbReference>
<dbReference type="Proteomes" id="UP000184076">
    <property type="component" value="Unassembled WGS sequence"/>
</dbReference>
<reference evidence="2" key="1">
    <citation type="submission" date="2016-11" db="EMBL/GenBank/DDBJ databases">
        <authorList>
            <person name="Varghese N."/>
            <person name="Submissions S."/>
        </authorList>
    </citation>
    <scope>NUCLEOTIDE SEQUENCE [LARGE SCALE GENOMIC DNA]</scope>
    <source>
        <strain evidence="2">DSM 9756</strain>
    </source>
</reference>